<keyword evidence="1" id="KW-0812">Transmembrane</keyword>
<comment type="caution">
    <text evidence="2">The sequence shown here is derived from an EMBL/GenBank/DDBJ whole genome shotgun (WGS) entry which is preliminary data.</text>
</comment>
<feature type="transmembrane region" description="Helical" evidence="1">
    <location>
        <begin position="219"/>
        <end position="237"/>
    </location>
</feature>
<evidence type="ECO:0000256" key="1">
    <source>
        <dbReference type="SAM" id="Phobius"/>
    </source>
</evidence>
<dbReference type="Proteomes" id="UP001283361">
    <property type="component" value="Unassembled WGS sequence"/>
</dbReference>
<evidence type="ECO:0000313" key="2">
    <source>
        <dbReference type="EMBL" id="KAK3767185.1"/>
    </source>
</evidence>
<evidence type="ECO:0000313" key="3">
    <source>
        <dbReference type="Proteomes" id="UP001283361"/>
    </source>
</evidence>
<keyword evidence="1" id="KW-1133">Transmembrane helix</keyword>
<dbReference type="EMBL" id="JAWDGP010004170">
    <property type="protein sequence ID" value="KAK3767185.1"/>
    <property type="molecule type" value="Genomic_DNA"/>
</dbReference>
<proteinExistence type="predicted"/>
<name>A0AAE0ZDG0_9GAST</name>
<organism evidence="2 3">
    <name type="scientific">Elysia crispata</name>
    <name type="common">lettuce slug</name>
    <dbReference type="NCBI Taxonomy" id="231223"/>
    <lineage>
        <taxon>Eukaryota</taxon>
        <taxon>Metazoa</taxon>
        <taxon>Spiralia</taxon>
        <taxon>Lophotrochozoa</taxon>
        <taxon>Mollusca</taxon>
        <taxon>Gastropoda</taxon>
        <taxon>Heterobranchia</taxon>
        <taxon>Euthyneura</taxon>
        <taxon>Panpulmonata</taxon>
        <taxon>Sacoglossa</taxon>
        <taxon>Placobranchoidea</taxon>
        <taxon>Plakobranchidae</taxon>
        <taxon>Elysia</taxon>
    </lineage>
</organism>
<feature type="transmembrane region" description="Helical" evidence="1">
    <location>
        <begin position="674"/>
        <end position="696"/>
    </location>
</feature>
<feature type="transmembrane region" description="Helical" evidence="1">
    <location>
        <begin position="155"/>
        <end position="172"/>
    </location>
</feature>
<gene>
    <name evidence="2" type="ORF">RRG08_018056</name>
</gene>
<accession>A0AAE0ZDG0</accession>
<keyword evidence="3" id="KW-1185">Reference proteome</keyword>
<dbReference type="AlphaFoldDB" id="A0AAE0ZDG0"/>
<protein>
    <submittedName>
        <fullName evidence="2">Uncharacterized protein</fullName>
    </submittedName>
</protein>
<feature type="transmembrane region" description="Helical" evidence="1">
    <location>
        <begin position="192"/>
        <end position="212"/>
    </location>
</feature>
<reference evidence="2" key="1">
    <citation type="journal article" date="2023" name="G3 (Bethesda)">
        <title>A reference genome for the long-term kleptoplast-retaining sea slug Elysia crispata morphotype clarki.</title>
        <authorList>
            <person name="Eastman K.E."/>
            <person name="Pendleton A.L."/>
            <person name="Shaikh M.A."/>
            <person name="Suttiyut T."/>
            <person name="Ogas R."/>
            <person name="Tomko P."/>
            <person name="Gavelis G."/>
            <person name="Widhalm J.R."/>
            <person name="Wisecaver J.H."/>
        </authorList>
    </citation>
    <scope>NUCLEOTIDE SEQUENCE</scope>
    <source>
        <strain evidence="2">ECLA1</strain>
    </source>
</reference>
<feature type="transmembrane region" description="Helical" evidence="1">
    <location>
        <begin position="249"/>
        <end position="270"/>
    </location>
</feature>
<feature type="transmembrane region" description="Helical" evidence="1">
    <location>
        <begin position="308"/>
        <end position="333"/>
    </location>
</feature>
<sequence length="713" mass="77656">MFRSAEVYSKDKVLTIESVSCAPPLDFNLNTRGHRRSSCAFEWLRVPTASGGLDLKSTCDLSPSEEVKINTALLKSGTSTITDSSSTHIMAMVADIEQKPNQSPTAYVLRHPFLYNKFGGWADFYIYGSDAASSMSSIPTLAPINTSMIRRLRPWYFFPLVINVALIYSSKNLLETLETPTGDDVEFPICEWLLYTSVAISSPLFLVMSRLLPDPSMGLCLGGVFSSGGLLWAGSATPGSLEQKLAYSLGNGLGISLSMQAITLAISPYFVKEGVQAASTTLLLSLVAMLTTHHVTKYLTLVVGSYTLMVFLGILVLITSCLPPAAHLMCVCADCWFRQRKRSHTGDKAFFGDVPIISDHEAEIGCHGSLNKMTVLADMETDEETLSDKKSKGCLNTMGHGLAVIMEDTGWKTSFLSILVWLTWGTGVDTTWLDIGWTQEVLPYPHRLPSLHLIMGFILLGVKLASQQWFLPDVGLRVNLASNYMYLGILGCSGVLLCLFPECSHPLHGSLLFTVSLALQYDDLSDLYLMPNTSASQQKLDMWKKGAFSALVSSLSPFSRLQSTYLSSSEIKANSKSSTSASVVPSSFKLQPFHSSSQELTSKPVSTYTLVQCNVMSEAHSEQQQGYVAPHGSCLTLICLVGHSLSLFFMATLSMVLGLQIANLLRQLFTVPPFSFLCSSGGLLVLSSAAIAVSLGKPDVWMGDKRGYTVLNF</sequence>
<feature type="transmembrane region" description="Helical" evidence="1">
    <location>
        <begin position="277"/>
        <end position="296"/>
    </location>
</feature>
<feature type="transmembrane region" description="Helical" evidence="1">
    <location>
        <begin position="634"/>
        <end position="662"/>
    </location>
</feature>
<keyword evidence="1" id="KW-0472">Membrane</keyword>